<proteinExistence type="predicted"/>
<reference evidence="2 3" key="1">
    <citation type="journal article" date="2012" name="Genome Biol.">
        <title>Genome and low-iron response of an oceanic diatom adapted to chronic iron limitation.</title>
        <authorList>
            <person name="Lommer M."/>
            <person name="Specht M."/>
            <person name="Roy A.S."/>
            <person name="Kraemer L."/>
            <person name="Andreson R."/>
            <person name="Gutowska M.A."/>
            <person name="Wolf J."/>
            <person name="Bergner S.V."/>
            <person name="Schilhabel M.B."/>
            <person name="Klostermeier U.C."/>
            <person name="Beiko R.G."/>
            <person name="Rosenstiel P."/>
            <person name="Hippler M."/>
            <person name="Laroche J."/>
        </authorList>
    </citation>
    <scope>NUCLEOTIDE SEQUENCE [LARGE SCALE GENOMIC DNA]</scope>
    <source>
        <strain evidence="2 3">CCMP1005</strain>
    </source>
</reference>
<evidence type="ECO:0000256" key="1">
    <source>
        <dbReference type="SAM" id="MobiDB-lite"/>
    </source>
</evidence>
<feature type="compositionally biased region" description="Polar residues" evidence="1">
    <location>
        <begin position="46"/>
        <end position="55"/>
    </location>
</feature>
<protein>
    <submittedName>
        <fullName evidence="2">Uncharacterized protein</fullName>
    </submittedName>
</protein>
<feature type="compositionally biased region" description="Pro residues" evidence="1">
    <location>
        <begin position="1"/>
        <end position="10"/>
    </location>
</feature>
<comment type="caution">
    <text evidence="2">The sequence shown here is derived from an EMBL/GenBank/DDBJ whole genome shotgun (WGS) entry which is preliminary data.</text>
</comment>
<dbReference type="Proteomes" id="UP000266841">
    <property type="component" value="Unassembled WGS sequence"/>
</dbReference>
<gene>
    <name evidence="2" type="ORF">THAOC_24613</name>
</gene>
<feature type="region of interest" description="Disordered" evidence="1">
    <location>
        <begin position="1"/>
        <end position="114"/>
    </location>
</feature>
<organism evidence="2 3">
    <name type="scientific">Thalassiosira oceanica</name>
    <name type="common">Marine diatom</name>
    <dbReference type="NCBI Taxonomy" id="159749"/>
    <lineage>
        <taxon>Eukaryota</taxon>
        <taxon>Sar</taxon>
        <taxon>Stramenopiles</taxon>
        <taxon>Ochrophyta</taxon>
        <taxon>Bacillariophyta</taxon>
        <taxon>Coscinodiscophyceae</taxon>
        <taxon>Thalassiosirophycidae</taxon>
        <taxon>Thalassiosirales</taxon>
        <taxon>Thalassiosiraceae</taxon>
        <taxon>Thalassiosira</taxon>
    </lineage>
</organism>
<dbReference type="EMBL" id="AGNL01033575">
    <property type="protein sequence ID" value="EJK55635.1"/>
    <property type="molecule type" value="Genomic_DNA"/>
</dbReference>
<evidence type="ECO:0000313" key="2">
    <source>
        <dbReference type="EMBL" id="EJK55635.1"/>
    </source>
</evidence>
<accession>K0RRJ4</accession>
<name>K0RRJ4_THAOC</name>
<keyword evidence="3" id="KW-1185">Reference proteome</keyword>
<dbReference type="AlphaFoldDB" id="K0RRJ4"/>
<evidence type="ECO:0000313" key="3">
    <source>
        <dbReference type="Proteomes" id="UP000266841"/>
    </source>
</evidence>
<feature type="non-terminal residue" evidence="2">
    <location>
        <position position="1"/>
    </location>
</feature>
<sequence>PGYCPPPEPLPIQQQFGDLPPYPVRPQERFQSSHRQPPAPAGGLVQHSTNPTSASARPVLKDCTNQPTPRESPRKPEPADAGATGRRRRRRNNVGTKADANATPSAEYPRPATA</sequence>